<evidence type="ECO:0000313" key="2">
    <source>
        <dbReference type="Proteomes" id="UP001056120"/>
    </source>
</evidence>
<reference evidence="2" key="1">
    <citation type="journal article" date="2022" name="Mol. Ecol. Resour.">
        <title>The genomes of chicory, endive, great burdock and yacon provide insights into Asteraceae palaeo-polyploidization history and plant inulin production.</title>
        <authorList>
            <person name="Fan W."/>
            <person name="Wang S."/>
            <person name="Wang H."/>
            <person name="Wang A."/>
            <person name="Jiang F."/>
            <person name="Liu H."/>
            <person name="Zhao H."/>
            <person name="Xu D."/>
            <person name="Zhang Y."/>
        </authorList>
    </citation>
    <scope>NUCLEOTIDE SEQUENCE [LARGE SCALE GENOMIC DNA]</scope>
    <source>
        <strain evidence="2">cv. Yunnan</strain>
    </source>
</reference>
<proteinExistence type="predicted"/>
<reference evidence="1 2" key="2">
    <citation type="journal article" date="2022" name="Mol. Ecol. Resour.">
        <title>The genomes of chicory, endive, great burdock and yacon provide insights into Asteraceae paleo-polyploidization history and plant inulin production.</title>
        <authorList>
            <person name="Fan W."/>
            <person name="Wang S."/>
            <person name="Wang H."/>
            <person name="Wang A."/>
            <person name="Jiang F."/>
            <person name="Liu H."/>
            <person name="Zhao H."/>
            <person name="Xu D."/>
            <person name="Zhang Y."/>
        </authorList>
    </citation>
    <scope>NUCLEOTIDE SEQUENCE [LARGE SCALE GENOMIC DNA]</scope>
    <source>
        <strain evidence="2">cv. Yunnan</strain>
        <tissue evidence="1">Leaves</tissue>
    </source>
</reference>
<comment type="caution">
    <text evidence="1">The sequence shown here is derived from an EMBL/GenBank/DDBJ whole genome shotgun (WGS) entry which is preliminary data.</text>
</comment>
<evidence type="ECO:0000313" key="1">
    <source>
        <dbReference type="EMBL" id="KAI3688053.1"/>
    </source>
</evidence>
<accession>A0ACB8YSF7</accession>
<name>A0ACB8YSF7_9ASTR</name>
<sequence length="83" mass="9353">MILGFDTIISDDSELFNCCFFIHSLNLVYRVIEDLYARVEIEICFDHVKLISSLLMFSAVGAAYGGMASTVELFDLAEYEVVD</sequence>
<organism evidence="1 2">
    <name type="scientific">Smallanthus sonchifolius</name>
    <dbReference type="NCBI Taxonomy" id="185202"/>
    <lineage>
        <taxon>Eukaryota</taxon>
        <taxon>Viridiplantae</taxon>
        <taxon>Streptophyta</taxon>
        <taxon>Embryophyta</taxon>
        <taxon>Tracheophyta</taxon>
        <taxon>Spermatophyta</taxon>
        <taxon>Magnoliopsida</taxon>
        <taxon>eudicotyledons</taxon>
        <taxon>Gunneridae</taxon>
        <taxon>Pentapetalae</taxon>
        <taxon>asterids</taxon>
        <taxon>campanulids</taxon>
        <taxon>Asterales</taxon>
        <taxon>Asteraceae</taxon>
        <taxon>Asteroideae</taxon>
        <taxon>Heliantheae alliance</taxon>
        <taxon>Millerieae</taxon>
        <taxon>Smallanthus</taxon>
    </lineage>
</organism>
<dbReference type="EMBL" id="CM042044">
    <property type="protein sequence ID" value="KAI3688053.1"/>
    <property type="molecule type" value="Genomic_DNA"/>
</dbReference>
<gene>
    <name evidence="1" type="ORF">L1987_81759</name>
</gene>
<dbReference type="Proteomes" id="UP001056120">
    <property type="component" value="Linkage Group LG27"/>
</dbReference>
<keyword evidence="2" id="KW-1185">Reference proteome</keyword>
<protein>
    <submittedName>
        <fullName evidence="1">Uncharacterized protein</fullName>
    </submittedName>
</protein>